<dbReference type="Proteomes" id="UP001320178">
    <property type="component" value="Unassembled WGS sequence"/>
</dbReference>
<dbReference type="AlphaFoldDB" id="A0AAW4YV90"/>
<keyword evidence="6" id="KW-1185">Reference proteome</keyword>
<evidence type="ECO:0000259" key="3">
    <source>
        <dbReference type="SMART" id="SM00858"/>
    </source>
</evidence>
<dbReference type="Pfam" id="PF08666">
    <property type="entry name" value="SAF"/>
    <property type="match status" value="1"/>
</dbReference>
<evidence type="ECO:0000256" key="1">
    <source>
        <dbReference type="SAM" id="MobiDB-lite"/>
    </source>
</evidence>
<dbReference type="CDD" id="cd11614">
    <property type="entry name" value="SAF_CpaB_FlgA_like"/>
    <property type="match status" value="1"/>
</dbReference>
<dbReference type="InterPro" id="IPR036732">
    <property type="entry name" value="AFP_Neu5c_C_sf"/>
</dbReference>
<accession>A0AAW4YV90</accession>
<dbReference type="NCBIfam" id="TIGR03177">
    <property type="entry name" value="pilus_cpaB"/>
    <property type="match status" value="1"/>
</dbReference>
<dbReference type="InterPro" id="IPR017592">
    <property type="entry name" value="Pilus_assmbl_Flp-typ_CpaB"/>
</dbReference>
<dbReference type="Gene3D" id="3.90.1210.10">
    <property type="entry name" value="Antifreeze-like/N-acetylneuraminic acid synthase C-terminal domain"/>
    <property type="match status" value="1"/>
</dbReference>
<dbReference type="RefSeq" id="WP_234239774.1">
    <property type="nucleotide sequence ID" value="NZ_JABFTQ010000008.1"/>
</dbReference>
<dbReference type="EMBL" id="JABFTQ010000008">
    <property type="protein sequence ID" value="MCE8047710.1"/>
    <property type="molecule type" value="Genomic_DNA"/>
</dbReference>
<dbReference type="Pfam" id="PF16976">
    <property type="entry name" value="RcpC"/>
    <property type="match status" value="1"/>
</dbReference>
<dbReference type="Proteomes" id="UP001320154">
    <property type="component" value="Unassembled WGS sequence"/>
</dbReference>
<reference evidence="5" key="1">
    <citation type="submission" date="2020-05" db="EMBL/GenBank/DDBJ databases">
        <authorList>
            <person name="Wang L."/>
            <person name="Shao Z."/>
        </authorList>
    </citation>
    <scope>NUCLEOTIDE SEQUENCE</scope>
    <source>
        <strain evidence="4">MCCC 1A05748</strain>
        <strain evidence="5">MCCC 1A05776</strain>
    </source>
</reference>
<feature type="domain" description="SAF" evidence="3">
    <location>
        <begin position="42"/>
        <end position="104"/>
    </location>
</feature>
<keyword evidence="2" id="KW-0732">Signal</keyword>
<organism evidence="5 7">
    <name type="scientific">Billgrantia desiderata</name>
    <dbReference type="NCBI Taxonomy" id="52021"/>
    <lineage>
        <taxon>Bacteria</taxon>
        <taxon>Pseudomonadati</taxon>
        <taxon>Pseudomonadota</taxon>
        <taxon>Gammaproteobacteria</taxon>
        <taxon>Oceanospirillales</taxon>
        <taxon>Halomonadaceae</taxon>
        <taxon>Billgrantia</taxon>
    </lineage>
</organism>
<evidence type="ECO:0000313" key="4">
    <source>
        <dbReference type="EMBL" id="MCE8047710.1"/>
    </source>
</evidence>
<feature type="chain" id="PRO_5043543118" evidence="2">
    <location>
        <begin position="24"/>
        <end position="276"/>
    </location>
</feature>
<dbReference type="SMART" id="SM00858">
    <property type="entry name" value="SAF"/>
    <property type="match status" value="1"/>
</dbReference>
<sequence>MKKKGIVTMFCVSLLMAGGAALIAMSWMQEQHQERDALTEAGQVVVAALQIPFGTTVQASDLRVMRLPPESVPPGSFDDIERVVGRVSNQVIFAGEILHEGRVAEHLGGSALAALLDPGKRAMSVRVDDVVGVAGFLLPGNRVDVVSSRNNGNGTRNSVESSTVLQNLKVLAVDQIASQERDGPVIVRAVTLEVDPTQAETLVKATQEGKVQLTLRNPLDQEEKPDLLASQRELLNVEPPRASYSPPPPRAAPAVQPQRQVMVIRGTEASTVNVRN</sequence>
<proteinExistence type="predicted"/>
<gene>
    <name evidence="5" type="primary">cpaB</name>
    <name evidence="4" type="ORF">HOP60_13365</name>
    <name evidence="5" type="ORF">HOP61_13520</name>
</gene>
<feature type="region of interest" description="Disordered" evidence="1">
    <location>
        <begin position="238"/>
        <end position="257"/>
    </location>
</feature>
<name>A0AAW4YV90_9GAMM</name>
<comment type="caution">
    <text evidence="5">The sequence shown here is derived from an EMBL/GenBank/DDBJ whole genome shotgun (WGS) entry which is preliminary data.</text>
</comment>
<feature type="signal peptide" evidence="2">
    <location>
        <begin position="1"/>
        <end position="23"/>
    </location>
</feature>
<dbReference type="InterPro" id="IPR013974">
    <property type="entry name" value="SAF"/>
</dbReference>
<dbReference type="InterPro" id="IPR031571">
    <property type="entry name" value="RcpC_dom"/>
</dbReference>
<protein>
    <submittedName>
        <fullName evidence="5">Flp pilus assembly protein CpaB</fullName>
    </submittedName>
</protein>
<reference evidence="5 6" key="2">
    <citation type="journal article" date="2021" name="Front. Microbiol.">
        <title>Aerobic Denitrification and Heterotrophic Sulfur Oxidation in the Genus Halomonas Revealed by Six Novel Species Characterizations and Genome-Based Analysis.</title>
        <authorList>
            <person name="Wang L."/>
            <person name="Shao Z."/>
        </authorList>
    </citation>
    <scope>NUCLEOTIDE SEQUENCE</scope>
    <source>
        <strain evidence="4 6">MCCC 1A05748</strain>
        <strain evidence="5">MCCC 1A05776</strain>
    </source>
</reference>
<dbReference type="EMBL" id="JABFTS010000005">
    <property type="protein sequence ID" value="MCE8052324.1"/>
    <property type="molecule type" value="Genomic_DNA"/>
</dbReference>
<evidence type="ECO:0000256" key="2">
    <source>
        <dbReference type="SAM" id="SignalP"/>
    </source>
</evidence>
<dbReference type="SUPFAM" id="SSF51269">
    <property type="entry name" value="AFP III-like domain"/>
    <property type="match status" value="1"/>
</dbReference>
<evidence type="ECO:0000313" key="6">
    <source>
        <dbReference type="Proteomes" id="UP001320154"/>
    </source>
</evidence>
<evidence type="ECO:0000313" key="5">
    <source>
        <dbReference type="EMBL" id="MCE8052324.1"/>
    </source>
</evidence>
<evidence type="ECO:0000313" key="7">
    <source>
        <dbReference type="Proteomes" id="UP001320178"/>
    </source>
</evidence>